<evidence type="ECO:0000256" key="4">
    <source>
        <dbReference type="SAM" id="MobiDB-lite"/>
    </source>
</evidence>
<dbReference type="SMART" id="SM00823">
    <property type="entry name" value="PKS_PP"/>
    <property type="match status" value="2"/>
</dbReference>
<protein>
    <submittedName>
        <fullName evidence="6">Dimodular nonribosomal peptide synthase</fullName>
    </submittedName>
</protein>
<dbReference type="Pfam" id="PF00550">
    <property type="entry name" value="PP-binding"/>
    <property type="match status" value="2"/>
</dbReference>
<feature type="region of interest" description="Disordered" evidence="4">
    <location>
        <begin position="374"/>
        <end position="396"/>
    </location>
</feature>
<dbReference type="FunFam" id="3.30.300.30:FF:000010">
    <property type="entry name" value="Enterobactin synthetase component F"/>
    <property type="match status" value="1"/>
</dbReference>
<dbReference type="Gene3D" id="3.30.300.30">
    <property type="match status" value="2"/>
</dbReference>
<gene>
    <name evidence="6" type="primary">dhbF_3</name>
    <name evidence="6" type="ORF">ERS450000_03408</name>
</gene>
<dbReference type="Pfam" id="PF13193">
    <property type="entry name" value="AMP-binding_C"/>
    <property type="match status" value="2"/>
</dbReference>
<feature type="domain" description="Carrier" evidence="5">
    <location>
        <begin position="522"/>
        <end position="600"/>
    </location>
</feature>
<dbReference type="KEGG" id="nfr:ERS450000_03408"/>
<evidence type="ECO:0000256" key="3">
    <source>
        <dbReference type="ARBA" id="ARBA00022553"/>
    </source>
</evidence>
<dbReference type="InterPro" id="IPR006162">
    <property type="entry name" value="Ppantetheine_attach_site"/>
</dbReference>
<dbReference type="FunFam" id="2.30.38.10:FF:000001">
    <property type="entry name" value="Non-ribosomal peptide synthetase PvdI"/>
    <property type="match status" value="1"/>
</dbReference>
<dbReference type="GO" id="GO:0072330">
    <property type="term" value="P:monocarboxylic acid biosynthetic process"/>
    <property type="evidence" value="ECO:0007669"/>
    <property type="project" value="UniProtKB-ARBA"/>
</dbReference>
<dbReference type="PROSITE" id="PS50075">
    <property type="entry name" value="CARRIER"/>
    <property type="match status" value="2"/>
</dbReference>
<proteinExistence type="predicted"/>
<dbReference type="EMBL" id="LN868938">
    <property type="protein sequence ID" value="CRY79258.1"/>
    <property type="molecule type" value="Genomic_DNA"/>
</dbReference>
<dbReference type="PANTHER" id="PTHR45527:SF1">
    <property type="entry name" value="FATTY ACID SYNTHASE"/>
    <property type="match status" value="1"/>
</dbReference>
<dbReference type="SUPFAM" id="SSF52777">
    <property type="entry name" value="CoA-dependent acyltransferases"/>
    <property type="match status" value="4"/>
</dbReference>
<name>A0A0H5NVG0_NOCFR</name>
<dbReference type="InterPro" id="IPR025110">
    <property type="entry name" value="AMP-bd_C"/>
</dbReference>
<dbReference type="PROSITE" id="PS00455">
    <property type="entry name" value="AMP_BINDING"/>
    <property type="match status" value="2"/>
</dbReference>
<dbReference type="SUPFAM" id="SSF47336">
    <property type="entry name" value="ACP-like"/>
    <property type="match status" value="2"/>
</dbReference>
<dbReference type="GO" id="GO:0008610">
    <property type="term" value="P:lipid biosynthetic process"/>
    <property type="evidence" value="ECO:0007669"/>
    <property type="project" value="UniProtKB-ARBA"/>
</dbReference>
<dbReference type="InterPro" id="IPR045851">
    <property type="entry name" value="AMP-bd_C_sf"/>
</dbReference>
<dbReference type="GO" id="GO:0005829">
    <property type="term" value="C:cytosol"/>
    <property type="evidence" value="ECO:0007669"/>
    <property type="project" value="TreeGrafter"/>
</dbReference>
<dbReference type="InterPro" id="IPR001242">
    <property type="entry name" value="Condensation_dom"/>
</dbReference>
<dbReference type="FunFam" id="1.10.1200.10:FF:000016">
    <property type="entry name" value="Non-ribosomal peptide synthase"/>
    <property type="match status" value="1"/>
</dbReference>
<dbReference type="InterPro" id="IPR023213">
    <property type="entry name" value="CAT-like_dom_sf"/>
</dbReference>
<dbReference type="GO" id="GO:0031177">
    <property type="term" value="F:phosphopantetheine binding"/>
    <property type="evidence" value="ECO:0007669"/>
    <property type="project" value="InterPro"/>
</dbReference>
<dbReference type="InterPro" id="IPR000873">
    <property type="entry name" value="AMP-dep_synth/lig_dom"/>
</dbReference>
<evidence type="ECO:0000256" key="1">
    <source>
        <dbReference type="ARBA" id="ARBA00001957"/>
    </source>
</evidence>
<dbReference type="GO" id="GO:0043041">
    <property type="term" value="P:amino acid activation for nonribosomal peptide biosynthetic process"/>
    <property type="evidence" value="ECO:0007669"/>
    <property type="project" value="TreeGrafter"/>
</dbReference>
<feature type="domain" description="Carrier" evidence="5">
    <location>
        <begin position="1586"/>
        <end position="1661"/>
    </location>
</feature>
<dbReference type="CDD" id="cd19540">
    <property type="entry name" value="LCL_NRPS-like"/>
    <property type="match status" value="2"/>
</dbReference>
<dbReference type="Gene3D" id="3.30.559.10">
    <property type="entry name" value="Chloramphenicol acetyltransferase-like domain"/>
    <property type="match status" value="2"/>
</dbReference>
<dbReference type="NCBIfam" id="TIGR01733">
    <property type="entry name" value="AA-adenyl-dom"/>
    <property type="match status" value="2"/>
</dbReference>
<dbReference type="PROSITE" id="PS00012">
    <property type="entry name" value="PHOSPHOPANTETHEINE"/>
    <property type="match status" value="2"/>
</dbReference>
<dbReference type="GO" id="GO:0003824">
    <property type="term" value="F:catalytic activity"/>
    <property type="evidence" value="ECO:0007669"/>
    <property type="project" value="InterPro"/>
</dbReference>
<dbReference type="Gene3D" id="3.40.50.12780">
    <property type="entry name" value="N-terminal domain of ligase-like"/>
    <property type="match status" value="2"/>
</dbReference>
<dbReference type="InterPro" id="IPR020806">
    <property type="entry name" value="PKS_PP-bd"/>
</dbReference>
<dbReference type="Gene3D" id="3.40.50.980">
    <property type="match status" value="3"/>
</dbReference>
<dbReference type="CDD" id="cd05930">
    <property type="entry name" value="A_NRPS"/>
    <property type="match status" value="1"/>
</dbReference>
<dbReference type="Gene3D" id="2.30.38.10">
    <property type="entry name" value="Luciferase, Domain 3"/>
    <property type="match status" value="1"/>
</dbReference>
<dbReference type="SUPFAM" id="SSF56801">
    <property type="entry name" value="Acetyl-CoA synthetase-like"/>
    <property type="match status" value="3"/>
</dbReference>
<reference evidence="7" key="1">
    <citation type="submission" date="2015-03" db="EMBL/GenBank/DDBJ databases">
        <authorList>
            <consortium name="Pathogen Informatics"/>
        </authorList>
    </citation>
    <scope>NUCLEOTIDE SEQUENCE [LARGE SCALE GENOMIC DNA]</scope>
    <source>
        <strain evidence="7">NCTC11134</strain>
    </source>
</reference>
<dbReference type="PANTHER" id="PTHR45527">
    <property type="entry name" value="NONRIBOSOMAL PEPTIDE SYNTHETASE"/>
    <property type="match status" value="1"/>
</dbReference>
<accession>A0A0H5NVG0</accession>
<evidence type="ECO:0000259" key="5">
    <source>
        <dbReference type="PROSITE" id="PS50075"/>
    </source>
</evidence>
<evidence type="ECO:0000256" key="2">
    <source>
        <dbReference type="ARBA" id="ARBA00022450"/>
    </source>
</evidence>
<dbReference type="Pfam" id="PF00668">
    <property type="entry name" value="Condensation"/>
    <property type="match status" value="2"/>
</dbReference>
<dbReference type="UniPathway" id="UPA00011"/>
<dbReference type="FunFam" id="3.40.50.12780:FF:000012">
    <property type="entry name" value="Non-ribosomal peptide synthetase"/>
    <property type="match status" value="1"/>
</dbReference>
<dbReference type="GO" id="GO:0044550">
    <property type="term" value="P:secondary metabolite biosynthetic process"/>
    <property type="evidence" value="ECO:0007669"/>
    <property type="project" value="UniProtKB-ARBA"/>
</dbReference>
<keyword evidence="2" id="KW-0596">Phosphopantetheine</keyword>
<dbReference type="FunFam" id="3.40.50.980:FF:000001">
    <property type="entry name" value="Non-ribosomal peptide synthetase"/>
    <property type="match status" value="1"/>
</dbReference>
<sequence>MPQLLTAAVESAPEAVALRFNPTGAPADQRELTYRELDESSSRLARELIDRGMGPGDFVAMGIARSVESVTSLWAIAKTGATYVPVDPAYPADRIAHILGDSGARVGLTTSAHRGALGGDVDWIDLDDPEQLARIAARPAHPISYADRVRPLTAAHPAWVIYTSGSTGKPKGVLVSHHGLAMVAAVGARFGFGVGSRATHVTSPSFDFSLMEMLFAFSQGATLIVAPPMVYGGAEMAELVRREQVTDLLMTPGALESVDPAGLDSVRTVVVGGEKVNPELVARWQRPDRAMHNVYGPTETTVIVTSAELRADEPVTIGTAFPGVGAYVLDPRLRPVPAGVVGELYLAGPSLAYGYWGRPELTAERFVANPFAAKSSASESSGGETDSAGSRMYRTGDLVRRRESDGAFEYMGRSDFQVKIRGLRIELGEIDNALIAHPDIDYAATLGVTLPSGTTALAAYVLAKPGTEPDTAEVAEFVGKTLPAYMVPASITVLDELPLNAVGKLDRAALPAPVFAGKAFRAPSNRYEQIVADVFAALLLPDSEERVGADDDFFELGGNSLLATQAVARIGAELDIRVPLPLLFESPSVSGLAAQLQQQLGAPSRPALRAVPRPARVPLSYAQQRMWFLNRFDPDSGVNNIPVAVRLTGALHVDALRAAVRDLVERHEVLRTVYPEVDGDGVQEVLPLDDPRAVPALDVVTATEEELFAQVGTVALGGFDVTVAPPVRLRLFALGPEEHVLLCVVHHIAGDGFSMGPLTRDLMSAYSVRVNGDRPRWAPLAVQYADYALWQRETLGAEDDPDSLLAQQIAFWREQLAGLPEQLDLPADRPRPAVMSNRAAAYSFELDAELHAALDSLAQQHNSTLFFVMHAAFSVLLARLSGTTDIAVGTAVAGRGDEALDDLVGMFVNTLVLRSDVDPDASFAELLAQVRQTDVAAFAHADLPFERLVELLDPARSMGRHPLFQVMLTFQNMAHTELRLPGLTAAALELGAPLAKFDLELTLVPRETDGAPAGMAASFIYATDLFDESTMAAFAERLRRVLTAVVEDARRSVGAIDLLEPGERQRILLDWNDTAHPLPARLLLDGYRRAVAAHADAVALSYEGAELTYREFDERVNRLARLLIARGVGAESLVGLAIRRSLDLVVGMYAVVAAGGAYVPLDPDHPAERIAHILDTAQPACVLSTTADAVPVPAGTDLVLLDTVDLAGYSAAPVEAAELVRPVRRDNPAYVIFTSGSTGRPKGVAVSHGAIDNQIEWMLSEYPMGPGDVYLQKTATTFDVSLWGYFMPLRAGAKLVVATHDGHRDPVYIAETIAAQRVTVTDFVPSMLTVFATHTAPGSVPTLRDIFVIGEALPPETVAAVRAMSDAAVHNLYGPTEAAVSVTYWPARETDVATVPIGLPQWNTRVYVLDARLRAVPEGVVGELYLAGAQLARGYVSRPDLTADRFVANPFEPGARMYRTGDLVVWRDQPHRLEYLGRTDFQVKFRGQRIELGEIETALLVQPQISQAAVLVVPTATGDQLVGYVVPRPGETVDTDDLLAAVGTTLPAYMVPAAVVVLDAFPLNTSGKLDRKALPEPTFRAREFRAPVTQVEEIVATVYAELLGLDRVGADDDYFALGGNSLLATRAVARINETLETNVSVRDLFEAPTVAALAARIVPGVGRHAAARPPLTRAERPEQVPLSLAQQRMWVLNQLDPASAAYNLPFAIRLAGALDTDALRLAVEDVLVRHEALRTRFPTTGPGGQPYQQVLPVTAVLPHGLAVEHPADPRARIGELMSAGFDVTEAAPVRIALLAAGAEEHVLVVVVHHICADGVSLAPLARDLVTAYLARTEGEAPGWAPLPVQYADYALWQRAVVGTDEDPDSPAARQLDYWRQQLAGLPGALELPLDRPRPPAPSERGASVGIVVDDDVHAGLVRLAHEHRASLFMVVHAALAVLLARLSGSSDIAIGTPVAGRGERALDDLVGMFVNTLTLRTEVDRAASFQALLEATRETDLAAFAHADIPFERVAEVIAGGSREQTPLFQVAITFEDFAPPRAELPGLTISLLESDQLSAKFDLQLVVQPTQHADGTPGELAISFTYATDLFDEATVAAMARRFERILRAVRADAGAIVGDIDILDPEERGAVAAPEPEFDEDEFVVAGGTELPQLLTAAVEDDPDAPALAAGETETSFRELDAESSRLARVLIARGCGPGSVVAVAPARDVGSVVAVWAVLKAGAAVAPVGRAELPEGAVLGLVAGTAGSPDGQWLRLDSAEVRDLVAAESSRPVTYANRVTVLRGEHPALVLADGAIVTYDALATAAERMQTRAKLTYESRTFRHGGLDSAAFVAEIVAAGAAGATLVLAPEGPGYDLTGVLADEWITHLLADDSALSGLDTAELPDLRVVVFDGHDREAEAGQDIAVFALADFLRTARR</sequence>
<organism evidence="6 7">
    <name type="scientific">Nocardia farcinica</name>
    <dbReference type="NCBI Taxonomy" id="37329"/>
    <lineage>
        <taxon>Bacteria</taxon>
        <taxon>Bacillati</taxon>
        <taxon>Actinomycetota</taxon>
        <taxon>Actinomycetes</taxon>
        <taxon>Mycobacteriales</taxon>
        <taxon>Nocardiaceae</taxon>
        <taxon>Nocardia</taxon>
    </lineage>
</organism>
<dbReference type="CDD" id="cd17646">
    <property type="entry name" value="A_NRPS_AB3403-like"/>
    <property type="match status" value="1"/>
</dbReference>
<dbReference type="InterPro" id="IPR009081">
    <property type="entry name" value="PP-bd_ACP"/>
</dbReference>
<dbReference type="InterPro" id="IPR042099">
    <property type="entry name" value="ANL_N_sf"/>
</dbReference>
<dbReference type="InterPro" id="IPR020845">
    <property type="entry name" value="AMP-binding_CS"/>
</dbReference>
<evidence type="ECO:0000313" key="6">
    <source>
        <dbReference type="EMBL" id="CRY79258.1"/>
    </source>
</evidence>
<keyword evidence="3" id="KW-0597">Phosphoprotein</keyword>
<dbReference type="Gene3D" id="1.10.1200.10">
    <property type="entry name" value="ACP-like"/>
    <property type="match status" value="2"/>
</dbReference>
<dbReference type="Gene3D" id="3.30.559.30">
    <property type="entry name" value="Nonribosomal peptide synthetase, condensation domain"/>
    <property type="match status" value="2"/>
</dbReference>
<dbReference type="Proteomes" id="UP000057820">
    <property type="component" value="Chromosome 1"/>
</dbReference>
<comment type="cofactor">
    <cofactor evidence="1">
        <name>pantetheine 4'-phosphate</name>
        <dbReference type="ChEBI" id="CHEBI:47942"/>
    </cofactor>
</comment>
<dbReference type="Pfam" id="PF00501">
    <property type="entry name" value="AMP-binding"/>
    <property type="match status" value="3"/>
</dbReference>
<dbReference type="InterPro" id="IPR010071">
    <property type="entry name" value="AA_adenyl_dom"/>
</dbReference>
<feature type="compositionally biased region" description="Low complexity" evidence="4">
    <location>
        <begin position="374"/>
        <end position="390"/>
    </location>
</feature>
<evidence type="ECO:0000313" key="7">
    <source>
        <dbReference type="Proteomes" id="UP000057820"/>
    </source>
</evidence>
<dbReference type="InterPro" id="IPR036736">
    <property type="entry name" value="ACP-like_sf"/>
</dbReference>